<dbReference type="GO" id="GO:0004497">
    <property type="term" value="F:monooxygenase activity"/>
    <property type="evidence" value="ECO:0007669"/>
    <property type="project" value="UniProtKB-KW"/>
</dbReference>
<evidence type="ECO:0000256" key="8">
    <source>
        <dbReference type="SAM" id="MobiDB-lite"/>
    </source>
</evidence>
<comment type="similarity">
    <text evidence="1 7">Belongs to the cytochrome P450 family.</text>
</comment>
<evidence type="ECO:0000256" key="1">
    <source>
        <dbReference type="ARBA" id="ARBA00010617"/>
    </source>
</evidence>
<feature type="compositionally biased region" description="Basic and acidic residues" evidence="8">
    <location>
        <begin position="55"/>
        <end position="77"/>
    </location>
</feature>
<dbReference type="SUPFAM" id="SSF48264">
    <property type="entry name" value="Cytochrome P450"/>
    <property type="match status" value="1"/>
</dbReference>
<dbReference type="GO" id="GO:0016705">
    <property type="term" value="F:oxidoreductase activity, acting on paired donors, with incorporation or reduction of molecular oxygen"/>
    <property type="evidence" value="ECO:0007669"/>
    <property type="project" value="InterPro"/>
</dbReference>
<dbReference type="AlphaFoldDB" id="A0A918QRI1"/>
<evidence type="ECO:0000313" key="10">
    <source>
        <dbReference type="Proteomes" id="UP000630936"/>
    </source>
</evidence>
<dbReference type="Pfam" id="PF00067">
    <property type="entry name" value="p450"/>
    <property type="match status" value="1"/>
</dbReference>
<dbReference type="PANTHER" id="PTHR46696">
    <property type="entry name" value="P450, PUTATIVE (EUROFUNG)-RELATED"/>
    <property type="match status" value="1"/>
</dbReference>
<dbReference type="PROSITE" id="PS00086">
    <property type="entry name" value="CYTOCHROME_P450"/>
    <property type="match status" value="1"/>
</dbReference>
<dbReference type="CDD" id="cd20625">
    <property type="entry name" value="CYP164-like"/>
    <property type="match status" value="1"/>
</dbReference>
<dbReference type="PRINTS" id="PR00359">
    <property type="entry name" value="BP450"/>
</dbReference>
<evidence type="ECO:0000256" key="3">
    <source>
        <dbReference type="ARBA" id="ARBA00022723"/>
    </source>
</evidence>
<dbReference type="EMBL" id="BMWG01000033">
    <property type="protein sequence ID" value="GGZ61972.1"/>
    <property type="molecule type" value="Genomic_DNA"/>
</dbReference>
<dbReference type="InterPro" id="IPR001128">
    <property type="entry name" value="Cyt_P450"/>
</dbReference>
<evidence type="ECO:0000256" key="4">
    <source>
        <dbReference type="ARBA" id="ARBA00023002"/>
    </source>
</evidence>
<gene>
    <name evidence="9" type="ORF">GCM10010387_64400</name>
</gene>
<dbReference type="FunFam" id="1.10.630.10:FF:000018">
    <property type="entry name" value="Cytochrome P450 monooxygenase"/>
    <property type="match status" value="1"/>
</dbReference>
<evidence type="ECO:0000313" key="9">
    <source>
        <dbReference type="EMBL" id="GGZ61972.1"/>
    </source>
</evidence>
<dbReference type="RefSeq" id="WP_190126838.1">
    <property type="nucleotide sequence ID" value="NZ_BMWG01000033.1"/>
</dbReference>
<evidence type="ECO:0000256" key="7">
    <source>
        <dbReference type="RuleBase" id="RU000461"/>
    </source>
</evidence>
<proteinExistence type="inferred from homology"/>
<evidence type="ECO:0000256" key="5">
    <source>
        <dbReference type="ARBA" id="ARBA00023004"/>
    </source>
</evidence>
<reference evidence="9" key="2">
    <citation type="submission" date="2020-09" db="EMBL/GenBank/DDBJ databases">
        <authorList>
            <person name="Sun Q."/>
            <person name="Ohkuma M."/>
        </authorList>
    </citation>
    <scope>NUCLEOTIDE SEQUENCE</scope>
    <source>
        <strain evidence="9">JCM 4988</strain>
    </source>
</reference>
<sequence>MSPQTLFRRITDYAHRADPYPLYAELRANGVVRQEDGSYLVGTYDEVAALLHDPRLSSDRRNRTEPDQRPLPVRDDLPPSFIGLDDPEHDRLRRLTMRSFGPPHSPGTVDALHTGITAIADELAGALHGRDRIDIVDDFAYPLPVTVICRLLGVPAGDVPRVRAWTTAIIAALDFAPEQDPEPLQEAALAAQREMAGYLGSLAEGRRGGPSGDMLSALVNDDGPEGTLTGPELMSTAVLLLIAGHETTVNLIANGALTLLRHPDLLVRLREAPELVPQAVEELLRYEPPVQFLPQRTPLTDIEVAGVTVPRGAPLVLVLASANRDPLRFPDPDRFDPMREHNQHLGFGGGAHSCFGAPLARIETQIALNALLPRLEGFRLAEDPPPYRRSPVLRGPRRLPVVRG</sequence>
<protein>
    <submittedName>
        <fullName evidence="9">Cytochrome P450</fullName>
    </submittedName>
</protein>
<dbReference type="Gene3D" id="1.10.630.10">
    <property type="entry name" value="Cytochrome P450"/>
    <property type="match status" value="1"/>
</dbReference>
<keyword evidence="10" id="KW-1185">Reference proteome</keyword>
<evidence type="ECO:0000256" key="2">
    <source>
        <dbReference type="ARBA" id="ARBA00022617"/>
    </source>
</evidence>
<keyword evidence="5 7" id="KW-0408">Iron</keyword>
<keyword evidence="2 7" id="KW-0349">Heme</keyword>
<dbReference type="GO" id="GO:0020037">
    <property type="term" value="F:heme binding"/>
    <property type="evidence" value="ECO:0007669"/>
    <property type="project" value="InterPro"/>
</dbReference>
<dbReference type="PANTHER" id="PTHR46696:SF1">
    <property type="entry name" value="CYTOCHROME P450 YJIB-RELATED"/>
    <property type="match status" value="1"/>
</dbReference>
<feature type="region of interest" description="Disordered" evidence="8">
    <location>
        <begin position="55"/>
        <end position="82"/>
    </location>
</feature>
<keyword evidence="3 7" id="KW-0479">Metal-binding</keyword>
<keyword evidence="6 7" id="KW-0503">Monooxygenase</keyword>
<evidence type="ECO:0000256" key="6">
    <source>
        <dbReference type="ARBA" id="ARBA00023033"/>
    </source>
</evidence>
<organism evidence="9 10">
    <name type="scientific">Streptomyces inusitatus</name>
    <dbReference type="NCBI Taxonomy" id="68221"/>
    <lineage>
        <taxon>Bacteria</taxon>
        <taxon>Bacillati</taxon>
        <taxon>Actinomycetota</taxon>
        <taxon>Actinomycetes</taxon>
        <taxon>Kitasatosporales</taxon>
        <taxon>Streptomycetaceae</taxon>
        <taxon>Streptomyces</taxon>
    </lineage>
</organism>
<name>A0A918QRI1_9ACTN</name>
<reference evidence="9" key="1">
    <citation type="journal article" date="2014" name="Int. J. Syst. Evol. Microbiol.">
        <title>Complete genome sequence of Corynebacterium casei LMG S-19264T (=DSM 44701T), isolated from a smear-ripened cheese.</title>
        <authorList>
            <consortium name="US DOE Joint Genome Institute (JGI-PGF)"/>
            <person name="Walter F."/>
            <person name="Albersmeier A."/>
            <person name="Kalinowski J."/>
            <person name="Ruckert C."/>
        </authorList>
    </citation>
    <scope>NUCLEOTIDE SEQUENCE</scope>
    <source>
        <strain evidence="9">JCM 4988</strain>
    </source>
</reference>
<dbReference type="InterPro" id="IPR017972">
    <property type="entry name" value="Cyt_P450_CS"/>
</dbReference>
<keyword evidence="4 7" id="KW-0560">Oxidoreductase</keyword>
<dbReference type="Proteomes" id="UP000630936">
    <property type="component" value="Unassembled WGS sequence"/>
</dbReference>
<comment type="caution">
    <text evidence="9">The sequence shown here is derived from an EMBL/GenBank/DDBJ whole genome shotgun (WGS) entry which is preliminary data.</text>
</comment>
<dbReference type="InterPro" id="IPR002397">
    <property type="entry name" value="Cyt_P450_B"/>
</dbReference>
<dbReference type="PRINTS" id="PR00385">
    <property type="entry name" value="P450"/>
</dbReference>
<accession>A0A918QRI1</accession>
<dbReference type="InterPro" id="IPR036396">
    <property type="entry name" value="Cyt_P450_sf"/>
</dbReference>
<dbReference type="GO" id="GO:0005506">
    <property type="term" value="F:iron ion binding"/>
    <property type="evidence" value="ECO:0007669"/>
    <property type="project" value="InterPro"/>
</dbReference>